<feature type="domain" description="Hypervirulence associated protein TUDOR" evidence="1">
    <location>
        <begin position="8"/>
        <end position="66"/>
    </location>
</feature>
<dbReference type="Pfam" id="PF11160">
    <property type="entry name" value="Hva1_TUDOR"/>
    <property type="match status" value="1"/>
</dbReference>
<evidence type="ECO:0000313" key="2">
    <source>
        <dbReference type="EMBL" id="WEF32710.1"/>
    </source>
</evidence>
<dbReference type="Proteomes" id="UP001216510">
    <property type="component" value="Chromosome"/>
</dbReference>
<organism evidence="2 3">
    <name type="scientific">Pseudoduganella chitinolytica</name>
    <dbReference type="NCBI Taxonomy" id="34070"/>
    <lineage>
        <taxon>Bacteria</taxon>
        <taxon>Pseudomonadati</taxon>
        <taxon>Pseudomonadota</taxon>
        <taxon>Betaproteobacteria</taxon>
        <taxon>Burkholderiales</taxon>
        <taxon>Oxalobacteraceae</taxon>
        <taxon>Telluria group</taxon>
        <taxon>Pseudoduganella</taxon>
    </lineage>
</organism>
<evidence type="ECO:0000259" key="1">
    <source>
        <dbReference type="Pfam" id="PF11160"/>
    </source>
</evidence>
<proteinExistence type="predicted"/>
<sequence>MTQTFKAGDKVEWHSSQGAVQGTVKKKLTSPTHIKGHEVAASPDNPEYLVVSDKTGAEAAHKPDALKKI</sequence>
<reference evidence="2 3" key="1">
    <citation type="submission" date="2023-02" db="EMBL/GenBank/DDBJ databases">
        <title>Gemone sequence of Telluria chitinolytica ACM 3522T.</title>
        <authorList>
            <person name="Frediansyah A."/>
            <person name="Miess H."/>
            <person name="Gross H."/>
        </authorList>
    </citation>
    <scope>NUCLEOTIDE SEQUENCE [LARGE SCALE GENOMIC DNA]</scope>
    <source>
        <strain evidence="2 3">ACM 3522</strain>
    </source>
</reference>
<gene>
    <name evidence="2" type="ORF">PX653_25420</name>
</gene>
<dbReference type="Gene3D" id="2.30.30.1060">
    <property type="match status" value="1"/>
</dbReference>
<accession>A0ABY8BA73</accession>
<dbReference type="EMBL" id="CP119083">
    <property type="protein sequence ID" value="WEF32710.1"/>
    <property type="molecule type" value="Genomic_DNA"/>
</dbReference>
<keyword evidence="3" id="KW-1185">Reference proteome</keyword>
<protein>
    <submittedName>
        <fullName evidence="2">DUF2945 domain-containing protein</fullName>
    </submittedName>
</protein>
<dbReference type="InterPro" id="IPR021331">
    <property type="entry name" value="Hva1_TUDOR"/>
</dbReference>
<evidence type="ECO:0000313" key="3">
    <source>
        <dbReference type="Proteomes" id="UP001216510"/>
    </source>
</evidence>
<name>A0ABY8BA73_9BURK</name>
<dbReference type="RefSeq" id="WP_277415428.1">
    <property type="nucleotide sequence ID" value="NZ_CP119083.1"/>
</dbReference>